<accession>A0A5J4RHP6</accession>
<reference evidence="1" key="1">
    <citation type="submission" date="2019-03" db="EMBL/GenBank/DDBJ databases">
        <title>Single cell metagenomics reveals metabolic interactions within the superorganism composed of flagellate Streblomastix strix and complex community of Bacteroidetes bacteria on its surface.</title>
        <authorList>
            <person name="Treitli S.C."/>
            <person name="Kolisko M."/>
            <person name="Husnik F."/>
            <person name="Keeling P."/>
            <person name="Hampl V."/>
        </authorList>
    </citation>
    <scope>NUCLEOTIDE SEQUENCE</scope>
    <source>
        <strain evidence="1">STM</strain>
    </source>
</reference>
<organism evidence="1">
    <name type="scientific">termite gut metagenome</name>
    <dbReference type="NCBI Taxonomy" id="433724"/>
    <lineage>
        <taxon>unclassified sequences</taxon>
        <taxon>metagenomes</taxon>
        <taxon>organismal metagenomes</taxon>
    </lineage>
</organism>
<name>A0A5J4RHP6_9ZZZZ</name>
<dbReference type="EMBL" id="SNRY01001230">
    <property type="protein sequence ID" value="KAA6332523.1"/>
    <property type="molecule type" value="Genomic_DNA"/>
</dbReference>
<gene>
    <name evidence="1" type="ORF">EZS27_018981</name>
</gene>
<dbReference type="AlphaFoldDB" id="A0A5J4RHP6"/>
<proteinExistence type="predicted"/>
<protein>
    <submittedName>
        <fullName evidence="1">Uncharacterized protein</fullName>
    </submittedName>
</protein>
<comment type="caution">
    <text evidence="1">The sequence shown here is derived from an EMBL/GenBank/DDBJ whole genome shotgun (WGS) entry which is preliminary data.</text>
</comment>
<evidence type="ECO:0000313" key="1">
    <source>
        <dbReference type="EMBL" id="KAA6332523.1"/>
    </source>
</evidence>
<sequence length="211" mass="24595">MDNLFLTLKRLLVRLSRFHCRCGYGVHSPFAFDFITRVICEKESYYIYKELKVEEKKQMRANPEKGRVNESRKVNRLLFRLVNRVQPCTIVDAGILSGSALYLQAGKPSADYVPASDLTDLFLEKGVPVDFLYLHDYKNPALTEQIFRVCVARSRKQSVFVIRGIGYSKEMKTLWRRLIANEEVGITFDLYDLGILFFDKTKVKQHYKVCF</sequence>